<proteinExistence type="predicted"/>
<name>A0A6J6T696_9ZZZZ</name>
<gene>
    <name evidence="1" type="ORF">UFOPK2761_01433</name>
</gene>
<dbReference type="InterPro" id="IPR011042">
    <property type="entry name" value="6-blade_b-propeller_TolB-like"/>
</dbReference>
<dbReference type="Gene3D" id="2.120.10.30">
    <property type="entry name" value="TolB, C-terminal domain"/>
    <property type="match status" value="1"/>
</dbReference>
<accession>A0A6J6T696</accession>
<protein>
    <submittedName>
        <fullName evidence="1">Unannotated protein</fullName>
    </submittedName>
</protein>
<organism evidence="1">
    <name type="scientific">freshwater metagenome</name>
    <dbReference type="NCBI Taxonomy" id="449393"/>
    <lineage>
        <taxon>unclassified sequences</taxon>
        <taxon>metagenomes</taxon>
        <taxon>ecological metagenomes</taxon>
    </lineage>
</organism>
<reference evidence="1" key="1">
    <citation type="submission" date="2020-05" db="EMBL/GenBank/DDBJ databases">
        <authorList>
            <person name="Chiriac C."/>
            <person name="Salcher M."/>
            <person name="Ghai R."/>
            <person name="Kavagutti S V."/>
        </authorList>
    </citation>
    <scope>NUCLEOTIDE SEQUENCE</scope>
</reference>
<evidence type="ECO:0000313" key="1">
    <source>
        <dbReference type="EMBL" id="CAB4742762.1"/>
    </source>
</evidence>
<sequence>MRRLLGAAAAALLTAVLVPAGPLAAADAPATYAGSGSGSGSGSDKATVAKWTTTVFARVPSPGAPAYVHAHTNGRVYAGTYAAPDGQASKVFEWTRDGTLLRSWAVPGQDLAGEHGVQVAAQTRTGLLVVLDTTTSRILTLDVRTGRFRTVATLPEGSVPNYATWGPGGLYVTDYGDGVVWRVARSGEVTEWLRDPVLDGVAGFGTTGIRYLPEDRTFLLTQQTLSTGAALPTNGALLRVPLEGRDPGAAEVLWTSQPTDLPDGFGIGRRTGHVYVAMVGPTNRIAEIDPETGEEVDSFPATPLTGENGSEIPFDSPCNATFLGKAVLVANQSAVAGDASHHAVLRVFVGERGVAPHLPRRATFR</sequence>
<dbReference type="EMBL" id="CAEZYQ010000010">
    <property type="protein sequence ID" value="CAB4742762.1"/>
    <property type="molecule type" value="Genomic_DNA"/>
</dbReference>
<dbReference type="AlphaFoldDB" id="A0A6J6T696"/>
<dbReference type="SUPFAM" id="SSF63829">
    <property type="entry name" value="Calcium-dependent phosphotriesterase"/>
    <property type="match status" value="1"/>
</dbReference>